<dbReference type="PANTHER" id="PTHR12677:SF59">
    <property type="entry name" value="GOLGI APPARATUS MEMBRANE PROTEIN TVP38-RELATED"/>
    <property type="match status" value="1"/>
</dbReference>
<dbReference type="EMBL" id="JALAOH010000019">
    <property type="protein sequence ID" value="MCY8316833.1"/>
    <property type="molecule type" value="Genomic_DNA"/>
</dbReference>
<keyword evidence="2 6" id="KW-1003">Cell membrane</keyword>
<evidence type="ECO:0000313" key="8">
    <source>
        <dbReference type="EMBL" id="MCY8316833.1"/>
    </source>
</evidence>
<comment type="similarity">
    <text evidence="6">Belongs to the TVP38/TMEM64 family.</text>
</comment>
<dbReference type="Proteomes" id="UP001067121">
    <property type="component" value="Unassembled WGS sequence"/>
</dbReference>
<comment type="subcellular location">
    <subcellularLocation>
        <location evidence="1 6">Cell membrane</location>
        <topology evidence="1 6">Multi-pass membrane protein</topology>
    </subcellularLocation>
</comment>
<feature type="transmembrane region" description="Helical" evidence="6">
    <location>
        <begin position="59"/>
        <end position="78"/>
    </location>
</feature>
<evidence type="ECO:0000256" key="1">
    <source>
        <dbReference type="ARBA" id="ARBA00004651"/>
    </source>
</evidence>
<evidence type="ECO:0000259" key="7">
    <source>
        <dbReference type="Pfam" id="PF09335"/>
    </source>
</evidence>
<reference evidence="8" key="1">
    <citation type="submission" date="2022-02" db="EMBL/GenBank/DDBJ databases">
        <title>Crop Bioprotection Bacillus Genome Sequencing.</title>
        <authorList>
            <person name="Dunlap C."/>
        </authorList>
    </citation>
    <scope>NUCLEOTIDE SEQUENCE</scope>
    <source>
        <strain evidence="8">98-1</strain>
    </source>
</reference>
<protein>
    <recommendedName>
        <fullName evidence="6">TVP38/TMEM64 family membrane protein</fullName>
    </recommendedName>
</protein>
<dbReference type="Pfam" id="PF09335">
    <property type="entry name" value="VTT_dom"/>
    <property type="match status" value="1"/>
</dbReference>
<dbReference type="AlphaFoldDB" id="A0AAP3CIG8"/>
<feature type="transmembrane region" description="Helical" evidence="6">
    <location>
        <begin position="124"/>
        <end position="147"/>
    </location>
</feature>
<dbReference type="InterPro" id="IPR015414">
    <property type="entry name" value="TMEM64"/>
</dbReference>
<gene>
    <name evidence="8" type="ORF">MOC71_08795</name>
</gene>
<evidence type="ECO:0000256" key="5">
    <source>
        <dbReference type="ARBA" id="ARBA00023136"/>
    </source>
</evidence>
<feature type="transmembrane region" description="Helical" evidence="6">
    <location>
        <begin position="34"/>
        <end position="52"/>
    </location>
</feature>
<feature type="transmembrane region" description="Helical" evidence="6">
    <location>
        <begin position="185"/>
        <end position="202"/>
    </location>
</feature>
<dbReference type="GO" id="GO:0005886">
    <property type="term" value="C:plasma membrane"/>
    <property type="evidence" value="ECO:0007669"/>
    <property type="project" value="UniProtKB-SubCell"/>
</dbReference>
<feature type="transmembrane region" description="Helical" evidence="6">
    <location>
        <begin position="7"/>
        <end position="22"/>
    </location>
</feature>
<proteinExistence type="inferred from homology"/>
<feature type="transmembrane region" description="Helical" evidence="6">
    <location>
        <begin position="153"/>
        <end position="173"/>
    </location>
</feature>
<evidence type="ECO:0000256" key="6">
    <source>
        <dbReference type="RuleBase" id="RU366058"/>
    </source>
</evidence>
<organism evidence="8 9">
    <name type="scientific">Bacillus vallismortis</name>
    <dbReference type="NCBI Taxonomy" id="72361"/>
    <lineage>
        <taxon>Bacteria</taxon>
        <taxon>Bacillati</taxon>
        <taxon>Bacillota</taxon>
        <taxon>Bacilli</taxon>
        <taxon>Bacillales</taxon>
        <taxon>Bacillaceae</taxon>
        <taxon>Bacillus</taxon>
    </lineage>
</organism>
<dbReference type="RefSeq" id="WP_268543388.1">
    <property type="nucleotide sequence ID" value="NZ_JALAOH010000019.1"/>
</dbReference>
<feature type="transmembrane region" description="Helical" evidence="6">
    <location>
        <begin position="84"/>
        <end position="103"/>
    </location>
</feature>
<keyword evidence="5 6" id="KW-0472">Membrane</keyword>
<evidence type="ECO:0000256" key="3">
    <source>
        <dbReference type="ARBA" id="ARBA00022692"/>
    </source>
</evidence>
<keyword evidence="4 6" id="KW-1133">Transmembrane helix</keyword>
<feature type="domain" description="VTT" evidence="7">
    <location>
        <begin position="61"/>
        <end position="175"/>
    </location>
</feature>
<dbReference type="PANTHER" id="PTHR12677">
    <property type="entry name" value="GOLGI APPARATUS MEMBRANE PROTEIN TVP38-RELATED"/>
    <property type="match status" value="1"/>
</dbReference>
<evidence type="ECO:0000256" key="2">
    <source>
        <dbReference type="ARBA" id="ARBA00022475"/>
    </source>
</evidence>
<keyword evidence="3 6" id="KW-0812">Transmembrane</keyword>
<comment type="caution">
    <text evidence="6">Lacks conserved residue(s) required for the propagation of feature annotation.</text>
</comment>
<evidence type="ECO:0000313" key="9">
    <source>
        <dbReference type="Proteomes" id="UP001067121"/>
    </source>
</evidence>
<evidence type="ECO:0000256" key="4">
    <source>
        <dbReference type="ARBA" id="ARBA00022989"/>
    </source>
</evidence>
<sequence length="214" mass="23413">MKRKTAVKWLAVLAGAGLIFWGNKTYLNLSPKEIRIWVLSFGVFAPLIFIGISIFRPFVLFPVSVVSIAGGLAFGPLLGTLYTLFGSMCAAAVSFFAAGLFAGKKNGHQYEKLEAIQKQMEDNGFFYILLLRILPINFDFVSYAAGLSNVKKLPYFAATAAGIIPGTIALNVLGASVSTGNQPAFFMVLALYIIFVSLPFLFRKKMQNLFQESN</sequence>
<dbReference type="InterPro" id="IPR032816">
    <property type="entry name" value="VTT_dom"/>
</dbReference>
<accession>A0AAP3CIG8</accession>
<name>A0AAP3CIG8_BACVA</name>
<comment type="caution">
    <text evidence="8">The sequence shown here is derived from an EMBL/GenBank/DDBJ whole genome shotgun (WGS) entry which is preliminary data.</text>
</comment>